<keyword evidence="2" id="KW-1185">Reference proteome</keyword>
<reference evidence="1 2" key="1">
    <citation type="submission" date="2022-04" db="EMBL/GenBank/DDBJ databases">
        <title>Positive selection, recombination, and allopatry shape intraspecific diversity of widespread and dominant cyanobacteria.</title>
        <authorList>
            <person name="Wei J."/>
            <person name="Shu W."/>
            <person name="Hu C."/>
        </authorList>
    </citation>
    <scope>NUCLEOTIDE SEQUENCE [LARGE SCALE GENOMIC DNA]</scope>
    <source>
        <strain evidence="1 2">GB2-A5</strain>
    </source>
</reference>
<protein>
    <submittedName>
        <fullName evidence="1">Antirestriction protein ArdA</fullName>
    </submittedName>
</protein>
<dbReference type="InterPro" id="IPR009899">
    <property type="entry name" value="ArdA"/>
</dbReference>
<gene>
    <name evidence="1" type="ORF">NDI37_21815</name>
</gene>
<dbReference type="EMBL" id="JAMPKK010000059">
    <property type="protein sequence ID" value="MEP0867092.1"/>
    <property type="molecule type" value="Genomic_DNA"/>
</dbReference>
<dbReference type="Pfam" id="PF07275">
    <property type="entry name" value="ArdA"/>
    <property type="match status" value="1"/>
</dbReference>
<evidence type="ECO:0000313" key="1">
    <source>
        <dbReference type="EMBL" id="MEP0867092.1"/>
    </source>
</evidence>
<organism evidence="1 2">
    <name type="scientific">Funiculus sociatus GB2-A5</name>
    <dbReference type="NCBI Taxonomy" id="2933946"/>
    <lineage>
        <taxon>Bacteria</taxon>
        <taxon>Bacillati</taxon>
        <taxon>Cyanobacteriota</taxon>
        <taxon>Cyanophyceae</taxon>
        <taxon>Coleofasciculales</taxon>
        <taxon>Coleofasciculaceae</taxon>
        <taxon>Funiculus</taxon>
    </lineage>
</organism>
<dbReference type="Gene3D" id="1.10.10.1190">
    <property type="entry name" value="Antirestriction protein ArdA, domain 3"/>
    <property type="match status" value="1"/>
</dbReference>
<accession>A0ABV0JUJ5</accession>
<dbReference type="Proteomes" id="UP001442494">
    <property type="component" value="Unassembled WGS sequence"/>
</dbReference>
<sequence>MTLTATAQPKIYVACLAAYTNGKLYGSWINADQDAEDIEAKVKEMLKQSPEPNAEEWAIHSFEGFYGIRISEYESLEKVAELAQAIAEHGEAFAAYASHMGVDDATDESFQDSYKGEYSSEEDFAEEYYRESYTIPEHLDYYIDWERVATDLFIDSFFSIECDGGVYVFSN</sequence>
<name>A0ABV0JUJ5_9CYAN</name>
<dbReference type="RefSeq" id="WP_190417117.1">
    <property type="nucleotide sequence ID" value="NZ_JAMPKK010000059.1"/>
</dbReference>
<comment type="caution">
    <text evidence="1">The sequence shown here is derived from an EMBL/GenBank/DDBJ whole genome shotgun (WGS) entry which is preliminary data.</text>
</comment>
<dbReference type="InterPro" id="IPR041893">
    <property type="entry name" value="ArdA_dom3"/>
</dbReference>
<evidence type="ECO:0000313" key="2">
    <source>
        <dbReference type="Proteomes" id="UP001442494"/>
    </source>
</evidence>
<dbReference type="InterPro" id="IPR041895">
    <property type="entry name" value="ArdA_dom1"/>
</dbReference>
<proteinExistence type="predicted"/>
<dbReference type="Gene3D" id="3.10.20.480">
    <property type="entry name" value="Antirestriction protein ArdA, domain 1"/>
    <property type="match status" value="1"/>
</dbReference>